<dbReference type="VEuPathDB" id="TriTrypDB:LMJSD75_180008500"/>
<evidence type="ECO:0000313" key="2">
    <source>
        <dbReference type="EMBL" id="CAJ03524.1"/>
    </source>
</evidence>
<evidence type="ECO:0000259" key="1">
    <source>
        <dbReference type="Pfam" id="PF14311"/>
    </source>
</evidence>
<feature type="disulfide bond" evidence="4">
    <location>
        <begin position="312"/>
        <end position="348"/>
    </location>
</feature>
<dbReference type="RefSeq" id="XP_001682438.1">
    <property type="nucleotide sequence ID" value="XM_001682386.1"/>
</dbReference>
<name>Q4QE10_LEIMA</name>
<keyword evidence="4" id="KW-0002">3D-structure</keyword>
<reference evidence="4" key="3">
    <citation type="journal article" date="2020" name="Proc. Natl. Acad. Sci. U.S.A.">
        <title>Structure of the mature kinetoplastids mitoribosome and insights into its large subunit biogenesis.</title>
        <authorList>
            <person name="Soufari H."/>
            <person name="Waltz F."/>
            <person name="Parrot C."/>
            <person name="Durrieu-Gaillard S."/>
            <person name="Bochler A."/>
            <person name="Kuhn L."/>
            <person name="Sissler M."/>
            <person name="Hashem Y."/>
        </authorList>
    </citation>
    <scope>STRUCTURE BY ELECTRON MICROSCOPY (3.90 ANGSTROMS)</scope>
    <scope>DISULFIDE BONDS</scope>
</reference>
<dbReference type="PANTHER" id="PTHR37317">
    <property type="entry name" value="BLR8090 PROTEIN"/>
    <property type="match status" value="1"/>
</dbReference>
<proteinExistence type="evidence at protein level"/>
<accession>Q4QE10</accession>
<keyword evidence="3" id="KW-1185">Reference proteome</keyword>
<gene>
    <name evidence="2" type="ORF">LMJF_18_0320</name>
</gene>
<organism evidence="2 3">
    <name type="scientific">Leishmania major</name>
    <dbReference type="NCBI Taxonomy" id="5664"/>
    <lineage>
        <taxon>Eukaryota</taxon>
        <taxon>Discoba</taxon>
        <taxon>Euglenozoa</taxon>
        <taxon>Kinetoplastea</taxon>
        <taxon>Metakinetoplastina</taxon>
        <taxon>Trypanosomatida</taxon>
        <taxon>Trypanosomatidae</taxon>
        <taxon>Leishmaniinae</taxon>
        <taxon>Leishmania</taxon>
    </lineage>
</organism>
<dbReference type="PDB" id="7ANE">
    <property type="method" value="EM"/>
    <property type="resolution" value="3.90 A"/>
    <property type="chains" value="at=1-397"/>
</dbReference>
<reference evidence="2 3" key="1">
    <citation type="journal article" date="2005" name="Science">
        <title>The genome of the kinetoplastid parasite, Leishmania major.</title>
        <authorList>
            <person name="Ivens A.C."/>
            <person name="Peacock C.S."/>
            <person name="Worthey E.A."/>
            <person name="Murphy L."/>
            <person name="Aggarwal G."/>
            <person name="Berriman M."/>
            <person name="Sisk E."/>
            <person name="Rajandream M.A."/>
            <person name="Adlem E."/>
            <person name="Aert R."/>
            <person name="Anupama A."/>
            <person name="Apostolou Z."/>
            <person name="Attipoe P."/>
            <person name="Bason N."/>
            <person name="Bauser C."/>
            <person name="Beck A."/>
            <person name="Beverley S.M."/>
            <person name="Bianchettin G."/>
            <person name="Borzym K."/>
            <person name="Bothe G."/>
            <person name="Bruschi C.V."/>
            <person name="Collins M."/>
            <person name="Cadag E."/>
            <person name="Ciarloni L."/>
            <person name="Clayton C."/>
            <person name="Coulson R.M."/>
            <person name="Cronin A."/>
            <person name="Cruz A.K."/>
            <person name="Davies R.M."/>
            <person name="De Gaudenzi J."/>
            <person name="Dobson D.E."/>
            <person name="Duesterhoeft A."/>
            <person name="Fazelina G."/>
            <person name="Fosker N."/>
            <person name="Frasch A.C."/>
            <person name="Fraser A."/>
            <person name="Fuchs M."/>
            <person name="Gabel C."/>
            <person name="Goble A."/>
            <person name="Goffeau A."/>
            <person name="Harris D."/>
            <person name="Hertz-Fowler C."/>
            <person name="Hilbert H."/>
            <person name="Horn D."/>
            <person name="Huang Y."/>
            <person name="Klages S."/>
            <person name="Knights A."/>
            <person name="Kube M."/>
            <person name="Larke N."/>
            <person name="Litvin L."/>
            <person name="Lord A."/>
            <person name="Louie T."/>
            <person name="Marra M."/>
            <person name="Masuy D."/>
            <person name="Matthews K."/>
            <person name="Michaeli S."/>
            <person name="Mottram J.C."/>
            <person name="Muller-Auer S."/>
            <person name="Munden H."/>
            <person name="Nelson S."/>
            <person name="Norbertczak H."/>
            <person name="Oliver K."/>
            <person name="O'neil S."/>
            <person name="Pentony M."/>
            <person name="Pohl T.M."/>
            <person name="Price C."/>
            <person name="Purnelle B."/>
            <person name="Quail M.A."/>
            <person name="Rabbinowitsch E."/>
            <person name="Reinhardt R."/>
            <person name="Rieger M."/>
            <person name="Rinta J."/>
            <person name="Robben J."/>
            <person name="Robertson L."/>
            <person name="Ruiz J.C."/>
            <person name="Rutter S."/>
            <person name="Saunders D."/>
            <person name="Schafer M."/>
            <person name="Schein J."/>
            <person name="Schwartz D.C."/>
            <person name="Seeger K."/>
            <person name="Seyler A."/>
            <person name="Sharp S."/>
            <person name="Shin H."/>
            <person name="Sivam D."/>
            <person name="Squares R."/>
            <person name="Squares S."/>
            <person name="Tosato V."/>
            <person name="Vogt C."/>
            <person name="Volckaert G."/>
            <person name="Wambutt R."/>
            <person name="Warren T."/>
            <person name="Wedler H."/>
            <person name="Woodward J."/>
            <person name="Zhou S."/>
            <person name="Zimmermann W."/>
            <person name="Smith D.F."/>
            <person name="Blackwell J.M."/>
            <person name="Stuart K.D."/>
            <person name="Barrell B."/>
            <person name="Myler P.J."/>
        </authorList>
    </citation>
    <scope>NUCLEOTIDE SEQUENCE [LARGE SCALE GENOMIC DNA]</scope>
    <source>
        <strain evidence="3">MHOM/IL/81/Friedlin</strain>
    </source>
</reference>
<dbReference type="PANTHER" id="PTHR37317:SF1">
    <property type="entry name" value="ZINC-RIBBON DOMAIN-CONTAINING PROTEIN-RELATED"/>
    <property type="match status" value="1"/>
</dbReference>
<dbReference type="EMDB" id="EMD-11829"/>
<feature type="domain" description="Treble clef zinc finger" evidence="1">
    <location>
        <begin position="214"/>
        <end position="262"/>
    </location>
</feature>
<dbReference type="STRING" id="5664.Q4QE10"/>
<dbReference type="GeneID" id="5650912"/>
<feature type="disulfide bond" evidence="4">
    <location>
        <begin position="348"/>
        <end position="351"/>
    </location>
</feature>
<feature type="disulfide bond" evidence="4">
    <location>
        <begin position="315"/>
        <end position="348"/>
    </location>
</feature>
<evidence type="ECO:0000313" key="3">
    <source>
        <dbReference type="Proteomes" id="UP000000542"/>
    </source>
</evidence>
<feature type="disulfide bond" evidence="4">
    <location>
        <begin position="312"/>
        <end position="315"/>
    </location>
</feature>
<evidence type="ECO:0007829" key="4">
    <source>
        <dbReference type="PDB" id="7ANE"/>
    </source>
</evidence>
<feature type="disulfide bond" evidence="4">
    <location>
        <begin position="315"/>
        <end position="351"/>
    </location>
</feature>
<feature type="disulfide bond" evidence="4">
    <location>
        <begin position="256"/>
        <end position="259"/>
    </location>
</feature>
<dbReference type="OMA" id="NWVTRDS"/>
<feature type="disulfide bond" evidence="4">
    <location>
        <begin position="238"/>
        <end position="259"/>
    </location>
</feature>
<dbReference type="Pfam" id="PF14311">
    <property type="entry name" value="DUF4379"/>
    <property type="match status" value="2"/>
</dbReference>
<dbReference type="InParanoid" id="Q4QE10"/>
<sequence length="397" mass="44293">MATVAVEETGACLLCYTIHFVLKCIAVARVGDVLLTCAGTRSLWRTLSPLRHSLSPLFLSLSLSLFPALPGNCAYGSRVKTSAFSLTLPAERCRRVLEEGREAQGTTVAVNRTLAPSLLLPTANTNLCTPRGTLVEAMLRPTCALAAAEFKQKSRWSSVWPNMRYGSMYLNYSVGRQLPMKGVNWVTRDSNRLTNFAARYSSVIEDVDVKRNEEELNIQMSDVRWNDHRRIYWKCSFCGSSYRKNVSVRTKYHAGCNFCKGRYASEVLREQTPVVALREAQPELFKGLAENEKNDNIGSLSVTSKFRAEWKCQSCGQPYRATIRSRTGLTEPGQAPLHPRITEWSAHCPACAWRTNMTAIGRKAQEEGQYLGLETSLAELTGAAAGKRIPRRRKLVA</sequence>
<dbReference type="EMBL" id="FR796414">
    <property type="protein sequence ID" value="CAJ03524.1"/>
    <property type="molecule type" value="Genomic_DNA"/>
</dbReference>
<dbReference type="VEuPathDB" id="TriTrypDB:LMJLV39_180008600"/>
<dbReference type="AlphaFoldDB" id="Q4QE10"/>
<dbReference type="Proteomes" id="UP000000542">
    <property type="component" value="Chromosome 18"/>
</dbReference>
<dbReference type="eggNOG" id="ENOG502RM8F">
    <property type="taxonomic scope" value="Eukaryota"/>
</dbReference>
<dbReference type="KEGG" id="lma:LMJF_18_0320"/>
<dbReference type="VEuPathDB" id="TriTrypDB:LmjF.18.0320"/>
<dbReference type="InterPro" id="IPR025487">
    <property type="entry name" value="DUF4379"/>
</dbReference>
<feature type="domain" description="Treble clef zinc finger" evidence="1">
    <location>
        <begin position="293"/>
        <end position="351"/>
    </location>
</feature>
<dbReference type="VEuPathDB" id="TriTrypDB:LMJFC_180008900"/>
<reference evidence="2 3" key="2">
    <citation type="journal article" date="2011" name="Genome Res.">
        <title>Chromosome and gene copy number variation allow major structural change between species and strains of Leishmania.</title>
        <authorList>
            <person name="Rogers M.B."/>
            <person name="Hilley J.D."/>
            <person name="Dickens N.J."/>
            <person name="Wilkes J."/>
            <person name="Bates P.A."/>
            <person name="Depledge D.P."/>
            <person name="Harris D."/>
            <person name="Her Y."/>
            <person name="Herzyk P."/>
            <person name="Imamura H."/>
            <person name="Otto T.D."/>
            <person name="Sanders M."/>
            <person name="Seeger K."/>
            <person name="Dujardin J.C."/>
            <person name="Berriman M."/>
            <person name="Smith D.F."/>
            <person name="Hertz-Fowler C."/>
            <person name="Mottram J.C."/>
        </authorList>
    </citation>
    <scope>NUCLEOTIDE SEQUENCE [LARGE SCALE GENOMIC DNA]</scope>
    <source>
        <strain evidence="3">MHOM/IL/81/Friedlin</strain>
    </source>
</reference>
<feature type="disulfide bond" evidence="4">
    <location>
        <begin position="238"/>
        <end position="256"/>
    </location>
</feature>
<protein>
    <recommendedName>
        <fullName evidence="1">Treble clef zinc finger domain-containing protein</fullName>
    </recommendedName>
</protein>
<dbReference type="HOGENOM" id="CLU_695336_0_0_1"/>